<dbReference type="HOGENOM" id="CLU_1192767_0_0_9"/>
<keyword evidence="1" id="KW-0472">Membrane</keyword>
<proteinExistence type="predicted"/>
<dbReference type="STRING" id="293826.Amet_1848"/>
<reference evidence="3" key="1">
    <citation type="journal article" date="2016" name="Genome Announc.">
        <title>Complete genome sequence of Alkaliphilus metalliredigens strain QYMF, an alkaliphilic and metal-reducing bacterium isolated from borax-contaminated leachate ponds.</title>
        <authorList>
            <person name="Hwang C."/>
            <person name="Copeland A."/>
            <person name="Lucas S."/>
            <person name="Lapidus A."/>
            <person name="Barry K."/>
            <person name="Detter J.C."/>
            <person name="Glavina Del Rio T."/>
            <person name="Hammon N."/>
            <person name="Israni S."/>
            <person name="Dalin E."/>
            <person name="Tice H."/>
            <person name="Pitluck S."/>
            <person name="Chertkov O."/>
            <person name="Brettin T."/>
            <person name="Bruce D."/>
            <person name="Han C."/>
            <person name="Schmutz J."/>
            <person name="Larimer F."/>
            <person name="Land M.L."/>
            <person name="Hauser L."/>
            <person name="Kyrpides N."/>
            <person name="Mikhailova N."/>
            <person name="Ye Q."/>
            <person name="Zhou J."/>
            <person name="Richardson P."/>
            <person name="Fields M.W."/>
        </authorList>
    </citation>
    <scope>NUCLEOTIDE SEQUENCE [LARGE SCALE GENOMIC DNA]</scope>
    <source>
        <strain evidence="3">QYMF</strain>
    </source>
</reference>
<gene>
    <name evidence="2" type="ordered locus">Amet_1848</name>
</gene>
<name>A6TPA0_ALKMQ</name>
<dbReference type="EMBL" id="CP000724">
    <property type="protein sequence ID" value="ABR48018.1"/>
    <property type="molecule type" value="Genomic_DNA"/>
</dbReference>
<organism evidence="2 3">
    <name type="scientific">Alkaliphilus metalliredigens (strain QYMF)</name>
    <dbReference type="NCBI Taxonomy" id="293826"/>
    <lineage>
        <taxon>Bacteria</taxon>
        <taxon>Bacillati</taxon>
        <taxon>Bacillota</taxon>
        <taxon>Clostridia</taxon>
        <taxon>Peptostreptococcales</taxon>
        <taxon>Natronincolaceae</taxon>
        <taxon>Alkaliphilus</taxon>
    </lineage>
</organism>
<dbReference type="Proteomes" id="UP000001572">
    <property type="component" value="Chromosome"/>
</dbReference>
<dbReference type="AlphaFoldDB" id="A6TPA0"/>
<dbReference type="RefSeq" id="WP_012063053.1">
    <property type="nucleotide sequence ID" value="NC_009633.1"/>
</dbReference>
<protein>
    <submittedName>
        <fullName evidence="2">Uncharacterized protein</fullName>
    </submittedName>
</protein>
<sequence>MNNVAILSTILMIITLLIVFGVTKGVSKKMNNRSVRWILYSYLIILVSSAVALYLIPQEGFLETGRDSSGRNSIYQRLSDGSYEDLTKEKLDEKEFIGKKGYWKFENIGETLRIIGASTGNVIVKRVDHLEDEIEVMSYTGSFYLGGSDVTHMGKEPEVTFQKGDLRIMPPESYRIEIYNFKKDFIYTQFIKDPLNSGREHGVFTPMEEIILIHVPRGLEIKGNQEGIKIIE</sequence>
<evidence type="ECO:0000256" key="1">
    <source>
        <dbReference type="SAM" id="Phobius"/>
    </source>
</evidence>
<feature type="transmembrane region" description="Helical" evidence="1">
    <location>
        <begin position="6"/>
        <end position="25"/>
    </location>
</feature>
<keyword evidence="1" id="KW-0812">Transmembrane</keyword>
<keyword evidence="1" id="KW-1133">Transmembrane helix</keyword>
<dbReference type="OrthoDB" id="2455517at2"/>
<keyword evidence="3" id="KW-1185">Reference proteome</keyword>
<dbReference type="KEGG" id="amt:Amet_1848"/>
<accession>A6TPA0</accession>
<evidence type="ECO:0000313" key="2">
    <source>
        <dbReference type="EMBL" id="ABR48018.1"/>
    </source>
</evidence>
<feature type="transmembrane region" description="Helical" evidence="1">
    <location>
        <begin position="37"/>
        <end position="56"/>
    </location>
</feature>
<evidence type="ECO:0000313" key="3">
    <source>
        <dbReference type="Proteomes" id="UP000001572"/>
    </source>
</evidence>